<evidence type="ECO:0000313" key="2">
    <source>
        <dbReference type="Proteomes" id="UP000306628"/>
    </source>
</evidence>
<accession>A0A5S4GTR3</accession>
<gene>
    <name evidence="1" type="ORF">ETD85_12545</name>
</gene>
<dbReference type="EMBL" id="VCKX01000029">
    <property type="protein sequence ID" value="TMR35901.1"/>
    <property type="molecule type" value="Genomic_DNA"/>
</dbReference>
<dbReference type="SUPFAM" id="SSF52540">
    <property type="entry name" value="P-loop containing nucleoside triphosphate hydrolases"/>
    <property type="match status" value="1"/>
</dbReference>
<dbReference type="GO" id="GO:0016301">
    <property type="term" value="F:kinase activity"/>
    <property type="evidence" value="ECO:0007669"/>
    <property type="project" value="UniProtKB-KW"/>
</dbReference>
<keyword evidence="1" id="KW-0418">Kinase</keyword>
<organism evidence="1 2">
    <name type="scientific">Nonomuraea zeae</name>
    <dbReference type="NCBI Taxonomy" id="1642303"/>
    <lineage>
        <taxon>Bacteria</taxon>
        <taxon>Bacillati</taxon>
        <taxon>Actinomycetota</taxon>
        <taxon>Actinomycetes</taxon>
        <taxon>Streptosporangiales</taxon>
        <taxon>Streptosporangiaceae</taxon>
        <taxon>Nonomuraea</taxon>
    </lineage>
</organism>
<keyword evidence="1" id="KW-0808">Transferase</keyword>
<dbReference type="InterPro" id="IPR027417">
    <property type="entry name" value="P-loop_NTPase"/>
</dbReference>
<dbReference type="Proteomes" id="UP000306628">
    <property type="component" value="Unassembled WGS sequence"/>
</dbReference>
<dbReference type="OrthoDB" id="4350324at2"/>
<keyword evidence="2" id="KW-1185">Reference proteome</keyword>
<comment type="caution">
    <text evidence="1">The sequence shown here is derived from an EMBL/GenBank/DDBJ whole genome shotgun (WGS) entry which is preliminary data.</text>
</comment>
<reference evidence="1 2" key="1">
    <citation type="submission" date="2019-05" db="EMBL/GenBank/DDBJ databases">
        <title>Draft genome sequence of Nonomuraea zeae DSM 100528.</title>
        <authorList>
            <person name="Saricaoglu S."/>
            <person name="Isik K."/>
        </authorList>
    </citation>
    <scope>NUCLEOTIDE SEQUENCE [LARGE SCALE GENOMIC DNA]</scope>
    <source>
        <strain evidence="1 2">DSM 100528</strain>
    </source>
</reference>
<dbReference type="RefSeq" id="WP_138689839.1">
    <property type="nucleotide sequence ID" value="NZ_JBHSAZ010000024.1"/>
</dbReference>
<dbReference type="Gene3D" id="3.40.50.300">
    <property type="entry name" value="P-loop containing nucleotide triphosphate hydrolases"/>
    <property type="match status" value="1"/>
</dbReference>
<name>A0A5S4GTR3_9ACTN</name>
<evidence type="ECO:0000313" key="1">
    <source>
        <dbReference type="EMBL" id="TMR35901.1"/>
    </source>
</evidence>
<protein>
    <submittedName>
        <fullName evidence="1">Thymidylate kinase</fullName>
    </submittedName>
</protein>
<sequence length="266" mass="28811">MTITPVRHSCTRGPLIAVEGITGVGKTYLTHRALEALGDQAPDDTAPGANPLLLDGFSQRADGRPGLGDALLRALREASAGDPFLRGGTPLAETWLLLAIKRYDLDTVTAELSHGRAVVEGRSVDTTAVCQALLLHPDAPDAALETARALLDFASAYRPLPDLTILITDDARAAIARTQQRDQRVLTQEQATFMGEACALYERLAATDPARYRVVDRRTVDEHQAAELIRAWIHDARTGLDCVREPWQGPEARCMCCGRRADLAPA</sequence>
<dbReference type="AlphaFoldDB" id="A0A5S4GTR3"/>
<proteinExistence type="predicted"/>